<dbReference type="PANTHER" id="PTHR32108">
    <property type="entry name" value="DNA-DIRECTED RNA POLYMERASE SUBUNIT ALPHA"/>
    <property type="match status" value="1"/>
</dbReference>
<dbReference type="EMBL" id="JAMSHJ010000006">
    <property type="protein sequence ID" value="KAI5397195.1"/>
    <property type="molecule type" value="Genomic_DNA"/>
</dbReference>
<dbReference type="Proteomes" id="UP001058974">
    <property type="component" value="Chromosome 6"/>
</dbReference>
<comment type="caution">
    <text evidence="1">The sequence shown here is derived from an EMBL/GenBank/DDBJ whole genome shotgun (WGS) entry which is preliminary data.</text>
</comment>
<dbReference type="AlphaFoldDB" id="A0A9D4WAB4"/>
<accession>A0A9D4WAB4</accession>
<sequence length="289" mass="31672">MEEMLKIICKSDFDVVEQLGHTPSKISMLSLLLSSESHANALIKFLKTAHVPQETFVDQLENYVANLAVDNGIGFSDADLTPAGKNHNKALHISIECKGITLSHVLVDNGSSLNVLPKAVLDKLDCKSIELKPSDVVVRAYDGRPWIHGAIAVASSLHQKLRYVEMDGEFFETPSQSFEVVPPTSPVLKPTSRVPKVIRAPPVMISLKDAQAVVEDGGRTGWGQLIDVPYKFDKFGLGFSSEKIVKDQINAVEDADSDCDLDSWIFPTIGDGLNNWKAEDTIPISFSQE</sequence>
<reference evidence="1 2" key="1">
    <citation type="journal article" date="2022" name="Nat. Genet.">
        <title>Improved pea reference genome and pan-genome highlight genomic features and evolutionary characteristics.</title>
        <authorList>
            <person name="Yang T."/>
            <person name="Liu R."/>
            <person name="Luo Y."/>
            <person name="Hu S."/>
            <person name="Wang D."/>
            <person name="Wang C."/>
            <person name="Pandey M.K."/>
            <person name="Ge S."/>
            <person name="Xu Q."/>
            <person name="Li N."/>
            <person name="Li G."/>
            <person name="Huang Y."/>
            <person name="Saxena R.K."/>
            <person name="Ji Y."/>
            <person name="Li M."/>
            <person name="Yan X."/>
            <person name="He Y."/>
            <person name="Liu Y."/>
            <person name="Wang X."/>
            <person name="Xiang C."/>
            <person name="Varshney R.K."/>
            <person name="Ding H."/>
            <person name="Gao S."/>
            <person name="Zong X."/>
        </authorList>
    </citation>
    <scope>NUCLEOTIDE SEQUENCE [LARGE SCALE GENOMIC DNA]</scope>
    <source>
        <strain evidence="1 2">cv. Zhongwan 6</strain>
    </source>
</reference>
<dbReference type="Gramene" id="Psat06G0313500-T1">
    <property type="protein sequence ID" value="KAI5397195.1"/>
    <property type="gene ID" value="KIW84_063135"/>
</dbReference>
<dbReference type="CDD" id="cd00303">
    <property type="entry name" value="retropepsin_like"/>
    <property type="match status" value="1"/>
</dbReference>
<organism evidence="1 2">
    <name type="scientific">Pisum sativum</name>
    <name type="common">Garden pea</name>
    <name type="synonym">Lathyrus oleraceus</name>
    <dbReference type="NCBI Taxonomy" id="3888"/>
    <lineage>
        <taxon>Eukaryota</taxon>
        <taxon>Viridiplantae</taxon>
        <taxon>Streptophyta</taxon>
        <taxon>Embryophyta</taxon>
        <taxon>Tracheophyta</taxon>
        <taxon>Spermatophyta</taxon>
        <taxon>Magnoliopsida</taxon>
        <taxon>eudicotyledons</taxon>
        <taxon>Gunneridae</taxon>
        <taxon>Pentapetalae</taxon>
        <taxon>rosids</taxon>
        <taxon>fabids</taxon>
        <taxon>Fabales</taxon>
        <taxon>Fabaceae</taxon>
        <taxon>Papilionoideae</taxon>
        <taxon>50 kb inversion clade</taxon>
        <taxon>NPAAA clade</taxon>
        <taxon>Hologalegina</taxon>
        <taxon>IRL clade</taxon>
        <taxon>Fabeae</taxon>
        <taxon>Lathyrus</taxon>
    </lineage>
</organism>
<gene>
    <name evidence="1" type="ORF">KIW84_063135</name>
</gene>
<evidence type="ECO:0000313" key="1">
    <source>
        <dbReference type="EMBL" id="KAI5397195.1"/>
    </source>
</evidence>
<proteinExistence type="predicted"/>
<keyword evidence="2" id="KW-1185">Reference proteome</keyword>
<protein>
    <submittedName>
        <fullName evidence="1">Uncharacterized protein</fullName>
    </submittedName>
</protein>
<evidence type="ECO:0000313" key="2">
    <source>
        <dbReference type="Proteomes" id="UP001058974"/>
    </source>
</evidence>
<dbReference type="PANTHER" id="PTHR32108:SF9">
    <property type="entry name" value="REVERSE TRANSCRIPTASE RNASE H-LIKE DOMAIN-CONTAINING PROTEIN"/>
    <property type="match status" value="1"/>
</dbReference>
<name>A0A9D4WAB4_PEA</name>